<reference evidence="3 4" key="1">
    <citation type="submission" date="2020-05" db="EMBL/GenBank/DDBJ databases">
        <title>Draft genome sequence of Desulfovibrio sp. strain HN2T.</title>
        <authorList>
            <person name="Ueno A."/>
            <person name="Tamazawa S."/>
            <person name="Tamamura S."/>
            <person name="Murakami T."/>
            <person name="Kiyama T."/>
            <person name="Inomata H."/>
            <person name="Amano Y."/>
            <person name="Miyakawa K."/>
            <person name="Tamaki H."/>
            <person name="Naganuma T."/>
            <person name="Kaneko K."/>
        </authorList>
    </citation>
    <scope>NUCLEOTIDE SEQUENCE [LARGE SCALE GENOMIC DNA]</scope>
    <source>
        <strain evidence="3 4">HN2</strain>
    </source>
</reference>
<name>A0A7J0BGT4_9BACT</name>
<dbReference type="InterPro" id="IPR011761">
    <property type="entry name" value="ATP-grasp"/>
</dbReference>
<dbReference type="Proteomes" id="UP000503840">
    <property type="component" value="Unassembled WGS sequence"/>
</dbReference>
<keyword evidence="1" id="KW-0547">Nucleotide-binding</keyword>
<dbReference type="RefSeq" id="WP_174404107.1">
    <property type="nucleotide sequence ID" value="NZ_BLVO01000005.1"/>
</dbReference>
<dbReference type="InterPro" id="IPR004218">
    <property type="entry name" value="GSHS_ATP-bd"/>
</dbReference>
<evidence type="ECO:0000313" key="4">
    <source>
        <dbReference type="Proteomes" id="UP000503840"/>
    </source>
</evidence>
<dbReference type="GO" id="GO:0005524">
    <property type="term" value="F:ATP binding"/>
    <property type="evidence" value="ECO:0007669"/>
    <property type="project" value="UniProtKB-UniRule"/>
</dbReference>
<keyword evidence="4" id="KW-1185">Reference proteome</keyword>
<dbReference type="PANTHER" id="PTHR21621:SF4">
    <property type="entry name" value="GLUTATHIONE SYNTHETASE"/>
    <property type="match status" value="1"/>
</dbReference>
<dbReference type="Gene3D" id="3.40.50.20">
    <property type="match status" value="1"/>
</dbReference>
<dbReference type="GO" id="GO:0046872">
    <property type="term" value="F:metal ion binding"/>
    <property type="evidence" value="ECO:0007669"/>
    <property type="project" value="InterPro"/>
</dbReference>
<dbReference type="AlphaFoldDB" id="A0A7J0BGT4"/>
<dbReference type="PROSITE" id="PS50975">
    <property type="entry name" value="ATP_GRASP"/>
    <property type="match status" value="1"/>
</dbReference>
<feature type="domain" description="ATP-grasp" evidence="2">
    <location>
        <begin position="121"/>
        <end position="310"/>
    </location>
</feature>
<dbReference type="PANTHER" id="PTHR21621">
    <property type="entry name" value="RIBOSOMAL PROTEIN S6 MODIFICATION PROTEIN"/>
    <property type="match status" value="1"/>
</dbReference>
<accession>A0A7J0BGT4</accession>
<evidence type="ECO:0000313" key="3">
    <source>
        <dbReference type="EMBL" id="GFM32401.1"/>
    </source>
</evidence>
<evidence type="ECO:0000259" key="2">
    <source>
        <dbReference type="PROSITE" id="PS50975"/>
    </source>
</evidence>
<dbReference type="InterPro" id="IPR013815">
    <property type="entry name" value="ATP_grasp_subdomain_1"/>
</dbReference>
<sequence>MTTICLLVRSPFDDPENGVEFARAALRMGLAPRFGAMDTLGLRNGMVVCDTYAPSLTKSGELHIAPEPQNMPLRDFDHVQVLSFGRRGAFLDKLQLLRLLAETTPVANSVDALMHLNSKYYMAGMGDVFRYPETYASCDADYLWSVVASPDAPADEKWIVKPPAEAFGRDVFLISRTDTNARAILHNMTGNGEGRYCLLQRYVPEIRQGEVRVLMAAGKVVGQYRRKAVHDHRTNLAQGASSEPYSLTADEAALCARLGTWLMERGVSFAGIDLVFPYVIEFNVLSPGGIRTIRDLTGTDLAETVLGHILWH</sequence>
<comment type="caution">
    <text evidence="3">The sequence shown here is derived from an EMBL/GenBank/DDBJ whole genome shotgun (WGS) entry which is preliminary data.</text>
</comment>
<protein>
    <recommendedName>
        <fullName evidence="2">ATP-grasp domain-containing protein</fullName>
    </recommendedName>
</protein>
<gene>
    <name evidence="3" type="ORF">DSM101010T_07660</name>
</gene>
<keyword evidence="1" id="KW-0067">ATP-binding</keyword>
<organism evidence="3 4">
    <name type="scientific">Desulfovibrio subterraneus</name>
    <dbReference type="NCBI Taxonomy" id="2718620"/>
    <lineage>
        <taxon>Bacteria</taxon>
        <taxon>Pseudomonadati</taxon>
        <taxon>Thermodesulfobacteriota</taxon>
        <taxon>Desulfovibrionia</taxon>
        <taxon>Desulfovibrionales</taxon>
        <taxon>Desulfovibrionaceae</taxon>
        <taxon>Desulfovibrio</taxon>
    </lineage>
</organism>
<dbReference type="Gene3D" id="3.30.470.20">
    <property type="entry name" value="ATP-grasp fold, B domain"/>
    <property type="match status" value="1"/>
</dbReference>
<dbReference type="EMBL" id="BLVO01000005">
    <property type="protein sequence ID" value="GFM32401.1"/>
    <property type="molecule type" value="Genomic_DNA"/>
</dbReference>
<proteinExistence type="predicted"/>
<dbReference type="Gene3D" id="3.30.1490.20">
    <property type="entry name" value="ATP-grasp fold, A domain"/>
    <property type="match status" value="1"/>
</dbReference>
<dbReference type="GO" id="GO:0004363">
    <property type="term" value="F:glutathione synthase activity"/>
    <property type="evidence" value="ECO:0007669"/>
    <property type="project" value="InterPro"/>
</dbReference>
<dbReference type="GO" id="GO:0005737">
    <property type="term" value="C:cytoplasm"/>
    <property type="evidence" value="ECO:0007669"/>
    <property type="project" value="TreeGrafter"/>
</dbReference>
<evidence type="ECO:0000256" key="1">
    <source>
        <dbReference type="PROSITE-ProRule" id="PRU00409"/>
    </source>
</evidence>
<dbReference type="Pfam" id="PF02955">
    <property type="entry name" value="GSH-S_ATP"/>
    <property type="match status" value="1"/>
</dbReference>
<dbReference type="SUPFAM" id="SSF56059">
    <property type="entry name" value="Glutathione synthetase ATP-binding domain-like"/>
    <property type="match status" value="1"/>
</dbReference>